<evidence type="ECO:0000256" key="1">
    <source>
        <dbReference type="SAM" id="MobiDB-lite"/>
    </source>
</evidence>
<organism evidence="2 3">
    <name type="scientific">Crocosphaera chwakensis CCY0110</name>
    <dbReference type="NCBI Taxonomy" id="391612"/>
    <lineage>
        <taxon>Bacteria</taxon>
        <taxon>Bacillati</taxon>
        <taxon>Cyanobacteriota</taxon>
        <taxon>Cyanophyceae</taxon>
        <taxon>Oscillatoriophycideae</taxon>
        <taxon>Chroococcales</taxon>
        <taxon>Aphanothecaceae</taxon>
        <taxon>Crocosphaera</taxon>
        <taxon>Crocosphaera chwakensis</taxon>
    </lineage>
</organism>
<protein>
    <submittedName>
        <fullName evidence="2">Uncharacterized protein</fullName>
    </submittedName>
</protein>
<dbReference type="AlphaFoldDB" id="A3IJJ9"/>
<evidence type="ECO:0000313" key="3">
    <source>
        <dbReference type="Proteomes" id="UP000003781"/>
    </source>
</evidence>
<name>A3IJJ9_9CHRO</name>
<dbReference type="Proteomes" id="UP000003781">
    <property type="component" value="Unassembled WGS sequence"/>
</dbReference>
<sequence>MGEKLLSSSIRPSSRNQRKLEC</sequence>
<proteinExistence type="predicted"/>
<feature type="compositionally biased region" description="Polar residues" evidence="1">
    <location>
        <begin position="1"/>
        <end position="15"/>
    </location>
</feature>
<keyword evidence="3" id="KW-1185">Reference proteome</keyword>
<evidence type="ECO:0000313" key="2">
    <source>
        <dbReference type="EMBL" id="EAZ93981.1"/>
    </source>
</evidence>
<reference evidence="2 3" key="1">
    <citation type="submission" date="2007-03" db="EMBL/GenBank/DDBJ databases">
        <authorList>
            <person name="Stal L."/>
            <person name="Ferriera S."/>
            <person name="Johnson J."/>
            <person name="Kravitz S."/>
            <person name="Beeson K."/>
            <person name="Sutton G."/>
            <person name="Rogers Y.-H."/>
            <person name="Friedman R."/>
            <person name="Frazier M."/>
            <person name="Venter J.C."/>
        </authorList>
    </citation>
    <scope>NUCLEOTIDE SEQUENCE [LARGE SCALE GENOMIC DNA]</scope>
    <source>
        <strain evidence="2 3">CCY0110</strain>
    </source>
</reference>
<accession>A3IJJ9</accession>
<dbReference type="EMBL" id="AAXW01000002">
    <property type="protein sequence ID" value="EAZ93981.1"/>
    <property type="molecule type" value="Genomic_DNA"/>
</dbReference>
<feature type="region of interest" description="Disordered" evidence="1">
    <location>
        <begin position="1"/>
        <end position="22"/>
    </location>
</feature>
<comment type="caution">
    <text evidence="2">The sequence shown here is derived from an EMBL/GenBank/DDBJ whole genome shotgun (WGS) entry which is preliminary data.</text>
</comment>
<gene>
    <name evidence="2" type="ORF">CY0110_19337</name>
</gene>